<dbReference type="Proteomes" id="UP000218272">
    <property type="component" value="Chromosome SCLO_1"/>
</dbReference>
<dbReference type="OrthoDB" id="7183442at2"/>
<dbReference type="PANTHER" id="PTHR12318">
    <property type="entry name" value="TESTOSTERONE-REGULATED PROTEIN RP2"/>
    <property type="match status" value="1"/>
</dbReference>
<dbReference type="InterPro" id="IPR000086">
    <property type="entry name" value="NUDIX_hydrolase_dom"/>
</dbReference>
<feature type="domain" description="Nudix hydrolase" evidence="7">
    <location>
        <begin position="7"/>
        <end position="194"/>
    </location>
</feature>
<evidence type="ECO:0000256" key="4">
    <source>
        <dbReference type="ARBA" id="ARBA00022801"/>
    </source>
</evidence>
<comment type="cofactor">
    <cofactor evidence="2">
        <name>Mg(2+)</name>
        <dbReference type="ChEBI" id="CHEBI:18420"/>
    </cofactor>
</comment>
<dbReference type="CDD" id="cd18870">
    <property type="entry name" value="NUDIX_AcylCoAdiphos_Nudt19"/>
    <property type="match status" value="1"/>
</dbReference>
<comment type="cofactor">
    <cofactor evidence="1">
        <name>Mn(2+)</name>
        <dbReference type="ChEBI" id="CHEBI:29035"/>
    </cofactor>
</comment>
<dbReference type="PANTHER" id="PTHR12318:SF0">
    <property type="entry name" value="ACYL-COENZYME A DIPHOSPHATASE NUDT19"/>
    <property type="match status" value="1"/>
</dbReference>
<dbReference type="GO" id="GO:0016818">
    <property type="term" value="F:hydrolase activity, acting on acid anhydrides, in phosphorus-containing anhydrides"/>
    <property type="evidence" value="ECO:0007669"/>
    <property type="project" value="InterPro"/>
</dbReference>
<keyword evidence="5" id="KW-0460">Magnesium</keyword>
<evidence type="ECO:0000256" key="2">
    <source>
        <dbReference type="ARBA" id="ARBA00001946"/>
    </source>
</evidence>
<evidence type="ECO:0000313" key="9">
    <source>
        <dbReference type="Proteomes" id="UP000218272"/>
    </source>
</evidence>
<gene>
    <name evidence="8" type="ORF">SCLO_1012060</name>
</gene>
<dbReference type="InterPro" id="IPR015797">
    <property type="entry name" value="NUDIX_hydrolase-like_dom_sf"/>
</dbReference>
<protein>
    <submittedName>
        <fullName evidence="8">NUDIX hydrolase</fullName>
    </submittedName>
</protein>
<evidence type="ECO:0000259" key="7">
    <source>
        <dbReference type="PROSITE" id="PS51462"/>
    </source>
</evidence>
<evidence type="ECO:0000256" key="6">
    <source>
        <dbReference type="ARBA" id="ARBA00023211"/>
    </source>
</evidence>
<organism evidence="8 9">
    <name type="scientific">Sphingobium cloacae</name>
    <dbReference type="NCBI Taxonomy" id="120107"/>
    <lineage>
        <taxon>Bacteria</taxon>
        <taxon>Pseudomonadati</taxon>
        <taxon>Pseudomonadota</taxon>
        <taxon>Alphaproteobacteria</taxon>
        <taxon>Sphingomonadales</taxon>
        <taxon>Sphingomonadaceae</taxon>
        <taxon>Sphingobium</taxon>
    </lineage>
</organism>
<dbReference type="InterPro" id="IPR039121">
    <property type="entry name" value="NUDT19"/>
</dbReference>
<keyword evidence="3" id="KW-0479">Metal-binding</keyword>
<keyword evidence="4 8" id="KW-0378">Hydrolase</keyword>
<evidence type="ECO:0000256" key="5">
    <source>
        <dbReference type="ARBA" id="ARBA00022842"/>
    </source>
</evidence>
<sequence>MTDTDNLVRPAATVVIVRDKPHGPADILMMERARSMAFAGGALVFPGGAVDEGDRALAAAFAPRLEPDDAAARVAAIRETLEESGIGIGFAAPPEPALLAKMRRALAEGAELSALVEAHRLELALDALLPFTRWLPSRPTSRIFDARFYLAKAPGGQEASVDGTENTRLFWSSARETLARCASGEGFIIFPTRRNLERLAQFDSFEALAAHAAATPPEKVTPWIEDRDGVPHICIPTHLGYPITSEPVATAIRR</sequence>
<dbReference type="GO" id="GO:0046872">
    <property type="term" value="F:metal ion binding"/>
    <property type="evidence" value="ECO:0007669"/>
    <property type="project" value="UniProtKB-KW"/>
</dbReference>
<keyword evidence="6" id="KW-0464">Manganese</keyword>
<dbReference type="PROSITE" id="PS51462">
    <property type="entry name" value="NUDIX"/>
    <property type="match status" value="1"/>
</dbReference>
<evidence type="ECO:0000256" key="3">
    <source>
        <dbReference type="ARBA" id="ARBA00022723"/>
    </source>
</evidence>
<evidence type="ECO:0000313" key="8">
    <source>
        <dbReference type="EMBL" id="BAV64246.1"/>
    </source>
</evidence>
<dbReference type="EMBL" id="AP017655">
    <property type="protein sequence ID" value="BAV64246.1"/>
    <property type="molecule type" value="Genomic_DNA"/>
</dbReference>
<dbReference type="AlphaFoldDB" id="A0A1E1F152"/>
<accession>A0A1E1F152</accession>
<reference evidence="8 9" key="1">
    <citation type="submission" date="2016-10" db="EMBL/GenBank/DDBJ databases">
        <title>Complete Genome Sequence of the Nonylphenol-Degrading Bacterium Sphingobium cloacae JCM 10874T.</title>
        <authorList>
            <person name="Ootsuka M."/>
            <person name="Nishizawa T."/>
            <person name="Ohta H."/>
        </authorList>
    </citation>
    <scope>NUCLEOTIDE SEQUENCE [LARGE SCALE GENOMIC DNA]</scope>
    <source>
        <strain evidence="8 9">JCM 10874</strain>
    </source>
</reference>
<evidence type="ECO:0000256" key="1">
    <source>
        <dbReference type="ARBA" id="ARBA00001936"/>
    </source>
</evidence>
<dbReference type="Gene3D" id="3.90.79.10">
    <property type="entry name" value="Nucleoside Triphosphate Pyrophosphohydrolase"/>
    <property type="match status" value="1"/>
</dbReference>
<dbReference type="KEGG" id="sclo:SCLO_1012060"/>
<proteinExistence type="predicted"/>
<dbReference type="SUPFAM" id="SSF55811">
    <property type="entry name" value="Nudix"/>
    <property type="match status" value="1"/>
</dbReference>
<keyword evidence="9" id="KW-1185">Reference proteome</keyword>
<dbReference type="RefSeq" id="WP_066521360.1">
    <property type="nucleotide sequence ID" value="NZ_AP017655.1"/>
</dbReference>
<name>A0A1E1F152_9SPHN</name>